<dbReference type="AlphaFoldDB" id="A0A0F9AVK6"/>
<evidence type="ECO:0000259" key="1">
    <source>
        <dbReference type="Pfam" id="PF24726"/>
    </source>
</evidence>
<organism evidence="2">
    <name type="scientific">marine sediment metagenome</name>
    <dbReference type="NCBI Taxonomy" id="412755"/>
    <lineage>
        <taxon>unclassified sequences</taxon>
        <taxon>metagenomes</taxon>
        <taxon>ecological metagenomes</taxon>
    </lineage>
</organism>
<gene>
    <name evidence="2" type="ORF">LCGC14_2603960</name>
</gene>
<proteinExistence type="predicted"/>
<name>A0A0F9AVK6_9ZZZZ</name>
<accession>A0A0F9AVK6</accession>
<protein>
    <recommendedName>
        <fullName evidence="1">DUF7678 domain-containing protein</fullName>
    </recommendedName>
</protein>
<reference evidence="2" key="1">
    <citation type="journal article" date="2015" name="Nature">
        <title>Complex archaea that bridge the gap between prokaryotes and eukaryotes.</title>
        <authorList>
            <person name="Spang A."/>
            <person name="Saw J.H."/>
            <person name="Jorgensen S.L."/>
            <person name="Zaremba-Niedzwiedzka K."/>
            <person name="Martijn J."/>
            <person name="Lind A.E."/>
            <person name="van Eijk R."/>
            <person name="Schleper C."/>
            <person name="Guy L."/>
            <person name="Ettema T.J."/>
        </authorList>
    </citation>
    <scope>NUCLEOTIDE SEQUENCE</scope>
</reference>
<dbReference type="Pfam" id="PF24726">
    <property type="entry name" value="DUF7678"/>
    <property type="match status" value="1"/>
</dbReference>
<feature type="domain" description="DUF7678" evidence="1">
    <location>
        <begin position="14"/>
        <end position="72"/>
    </location>
</feature>
<evidence type="ECO:0000313" key="2">
    <source>
        <dbReference type="EMBL" id="KKL05642.1"/>
    </source>
</evidence>
<comment type="caution">
    <text evidence="2">The sequence shown here is derived from an EMBL/GenBank/DDBJ whole genome shotgun (WGS) entry which is preliminary data.</text>
</comment>
<dbReference type="EMBL" id="LAZR01044026">
    <property type="protein sequence ID" value="KKL05642.1"/>
    <property type="molecule type" value="Genomic_DNA"/>
</dbReference>
<dbReference type="InterPro" id="IPR056095">
    <property type="entry name" value="DUF7678"/>
</dbReference>
<sequence length="104" mass="12071">MTVEILSPHEWTGWITAVMDGHWFQAKVYDNPSTFGINDGRVSKLAILKESRRNLNESFLDQVCFNYDRELDFDEAPVGLVDKIVEWCEKLDKLEDSNESLFNV</sequence>